<dbReference type="Gene3D" id="3.40.630.30">
    <property type="match status" value="1"/>
</dbReference>
<sequence length="172" mass="19901">MTILETERMILRELRTEDKFSLSKVLSDSESMQFYDHPFNEHEIEEWIKWNIENYAIYNCGLWAVILKEDGTFLGDCGITMQNIDGEVLPEIGFHIIKEYCNKGYASEAAKACMEYAFDVLGFEQIYSYSTINNLPSQKVASKIGMKKHKVFEKNGLQHIVQIAIKEKESII</sequence>
<dbReference type="Pfam" id="PF13302">
    <property type="entry name" value="Acetyltransf_3"/>
    <property type="match status" value="1"/>
</dbReference>
<evidence type="ECO:0000313" key="3">
    <source>
        <dbReference type="Proteomes" id="UP000249808"/>
    </source>
</evidence>
<comment type="caution">
    <text evidence="2">The sequence shown here is derived from an EMBL/GenBank/DDBJ whole genome shotgun (WGS) entry which is preliminary data.</text>
</comment>
<dbReference type="PROSITE" id="PS51186">
    <property type="entry name" value="GNAT"/>
    <property type="match status" value="1"/>
</dbReference>
<feature type="domain" description="N-acetyltransferase" evidence="1">
    <location>
        <begin position="9"/>
        <end position="172"/>
    </location>
</feature>
<name>A0A327ZNU0_9STAP</name>
<evidence type="ECO:0000313" key="2">
    <source>
        <dbReference type="EMBL" id="RAK43906.1"/>
    </source>
</evidence>
<accession>A0A327ZNU0</accession>
<proteinExistence type="predicted"/>
<reference evidence="2 3" key="1">
    <citation type="journal article" date="2018" name="Front. Microbiol.">
        <title>Description and Comparative Genomics of Macrococcus caseolyticus subsp. hominis subsp. nov., Macrococcus goetzii sp. nov., Macrococcus epidermidis sp. nov., and Macrococcus bohemicus sp. nov., Novel Macrococci From Human Clinical Material With Virulence Potential and Suspected Uptake of Foreign DNA by Natural Transformation.</title>
        <authorList>
            <person name="Maslanova I."/>
            <person name="Wertheimer Z."/>
            <person name="Sedlacek I."/>
            <person name="Svec P."/>
            <person name="Indrakova A."/>
            <person name="Kovarovic V."/>
            <person name="Schumann P."/>
            <person name="Sproer C."/>
            <person name="Kralova S."/>
            <person name="Sedo O."/>
            <person name="Kristofova L."/>
            <person name="Vrbovska V."/>
            <person name="Fuzik T."/>
            <person name="Petras P."/>
            <person name="Zdrahal Z."/>
            <person name="Ruzickova V."/>
            <person name="Doskar J."/>
            <person name="Pantucek R."/>
        </authorList>
    </citation>
    <scope>NUCLEOTIDE SEQUENCE [LARGE SCALE GENOMIC DNA]</scope>
    <source>
        <strain evidence="2 3">01/688</strain>
    </source>
</reference>
<dbReference type="InterPro" id="IPR051531">
    <property type="entry name" value="N-acetyltransferase"/>
</dbReference>
<dbReference type="PANTHER" id="PTHR43792:SF1">
    <property type="entry name" value="N-ACETYLTRANSFERASE DOMAIN-CONTAINING PROTEIN"/>
    <property type="match status" value="1"/>
</dbReference>
<evidence type="ECO:0000259" key="1">
    <source>
        <dbReference type="PROSITE" id="PS51186"/>
    </source>
</evidence>
<dbReference type="InterPro" id="IPR000182">
    <property type="entry name" value="GNAT_dom"/>
</dbReference>
<dbReference type="InterPro" id="IPR016181">
    <property type="entry name" value="Acyl_CoA_acyltransferase"/>
</dbReference>
<keyword evidence="3" id="KW-1185">Reference proteome</keyword>
<protein>
    <submittedName>
        <fullName evidence="2">GNAT family N-acetyltransferase</fullName>
    </submittedName>
</protein>
<dbReference type="RefSeq" id="WP_111716921.1">
    <property type="nucleotide sequence ID" value="NZ_JBHSSR010000009.1"/>
</dbReference>
<organism evidence="2 3">
    <name type="scientific">Macrococcus epidermidis</name>
    <dbReference type="NCBI Taxonomy" id="1902580"/>
    <lineage>
        <taxon>Bacteria</taxon>
        <taxon>Bacillati</taxon>
        <taxon>Bacillota</taxon>
        <taxon>Bacilli</taxon>
        <taxon>Bacillales</taxon>
        <taxon>Staphylococcaceae</taxon>
        <taxon>Macrococcus</taxon>
    </lineage>
</organism>
<dbReference type="PANTHER" id="PTHR43792">
    <property type="entry name" value="GNAT FAMILY, PUTATIVE (AFU_ORTHOLOGUE AFUA_3G00765)-RELATED-RELATED"/>
    <property type="match status" value="1"/>
</dbReference>
<dbReference type="EMBL" id="PZJH01000007">
    <property type="protein sequence ID" value="RAK43906.1"/>
    <property type="molecule type" value="Genomic_DNA"/>
</dbReference>
<dbReference type="GO" id="GO:0016747">
    <property type="term" value="F:acyltransferase activity, transferring groups other than amino-acyl groups"/>
    <property type="evidence" value="ECO:0007669"/>
    <property type="project" value="InterPro"/>
</dbReference>
<gene>
    <name evidence="2" type="ORF">BHU61_11165</name>
</gene>
<dbReference type="AlphaFoldDB" id="A0A327ZNU0"/>
<dbReference type="SUPFAM" id="SSF55729">
    <property type="entry name" value="Acyl-CoA N-acyltransferases (Nat)"/>
    <property type="match status" value="1"/>
</dbReference>
<dbReference type="Proteomes" id="UP000249808">
    <property type="component" value="Unassembled WGS sequence"/>
</dbReference>
<keyword evidence="2" id="KW-0808">Transferase</keyword>